<dbReference type="RefSeq" id="WP_106163259.1">
    <property type="nucleotide sequence ID" value="NZ_PVUF01000004.1"/>
</dbReference>
<feature type="compositionally biased region" description="Acidic residues" evidence="1">
    <location>
        <begin position="311"/>
        <end position="321"/>
    </location>
</feature>
<name>A0A2T1AI95_TRISK</name>
<feature type="region of interest" description="Disordered" evidence="1">
    <location>
        <begin position="303"/>
        <end position="328"/>
    </location>
</feature>
<dbReference type="AlphaFoldDB" id="A0A2T1AI95"/>
<reference evidence="2 3" key="1">
    <citation type="submission" date="2018-03" db="EMBL/GenBank/DDBJ databases">
        <title>Genomic Encyclopedia of Archaeal and Bacterial Type Strains, Phase II (KMG-II): from individual species to whole genera.</title>
        <authorList>
            <person name="Goeker M."/>
        </authorList>
    </citation>
    <scope>NUCLEOTIDE SEQUENCE [LARGE SCALE GENOMIC DNA]</scope>
    <source>
        <strain evidence="2 3">DSM 25328</strain>
    </source>
</reference>
<protein>
    <submittedName>
        <fullName evidence="2">Uncharacterized protein</fullName>
    </submittedName>
</protein>
<evidence type="ECO:0000313" key="3">
    <source>
        <dbReference type="Proteomes" id="UP000237718"/>
    </source>
</evidence>
<sequence>MDVSQVINLAAWVGENLPKISAGYSQLHKKVHHNAQQAQKEPLRDELNNLCNLLDEMSFKRLTNEEIDLLRNLETLQYLGDLGCRFVNQTISTSDFDPVSAATDLQAAIQKINETTQKFKKTHTAMYDLGLELLDDEHAVMQLPLVRVRFKEEASVDDIAKLKKWTADWYDIARGAALSVGETPQDVKVLSANNGSIIVTLGTVATVTTVLAVIAKNAGRIASEVLSIANDIEDFRHKRRLNKVIEEELIRQQTEVQENGIEDTLTEIKETVPNLIEKEVDNALKKAITKYFDFYKKGGDVDFIPPRSEPDAAEGNEDDQGFLEQIDHQAQENEQLVALIEQVRSQQAEIKQLVHHRVNQDEHGDQE</sequence>
<organism evidence="2 3">
    <name type="scientific">Tritonibacter scottomollicae</name>
    <name type="common">Epibacterium scottomollicae</name>
    <dbReference type="NCBI Taxonomy" id="483013"/>
    <lineage>
        <taxon>Bacteria</taxon>
        <taxon>Pseudomonadati</taxon>
        <taxon>Pseudomonadota</taxon>
        <taxon>Alphaproteobacteria</taxon>
        <taxon>Rhodobacterales</taxon>
        <taxon>Paracoccaceae</taxon>
        <taxon>Tritonibacter</taxon>
    </lineage>
</organism>
<accession>A0A2T1AI95</accession>
<dbReference type="Proteomes" id="UP000237718">
    <property type="component" value="Unassembled WGS sequence"/>
</dbReference>
<dbReference type="EMBL" id="PVUF01000004">
    <property type="protein sequence ID" value="PRZ48316.1"/>
    <property type="molecule type" value="Genomic_DNA"/>
</dbReference>
<proteinExistence type="predicted"/>
<gene>
    <name evidence="2" type="ORF">CLV89_104144</name>
</gene>
<evidence type="ECO:0000313" key="2">
    <source>
        <dbReference type="EMBL" id="PRZ48316.1"/>
    </source>
</evidence>
<comment type="caution">
    <text evidence="2">The sequence shown here is derived from an EMBL/GenBank/DDBJ whole genome shotgun (WGS) entry which is preliminary data.</text>
</comment>
<dbReference type="OrthoDB" id="7057670at2"/>
<evidence type="ECO:0000256" key="1">
    <source>
        <dbReference type="SAM" id="MobiDB-lite"/>
    </source>
</evidence>